<evidence type="ECO:0000313" key="1">
    <source>
        <dbReference type="EMBL" id="MBM6878938.1"/>
    </source>
</evidence>
<accession>A0ABS2GE60</accession>
<proteinExistence type="predicted"/>
<evidence type="ECO:0000313" key="2">
    <source>
        <dbReference type="Proteomes" id="UP000729290"/>
    </source>
</evidence>
<sequence>MHREKGGWKARGLFFCESTAEESCFFSGEGTLCAGKDRQFAEIEQTKTVMLPDGMFFLMKKPQKSLENLKKIGLRYGGIWYNLMYRENSAKESLAICTEICPNLFRTV</sequence>
<name>A0ABS2GE60_9FIRM</name>
<reference evidence="1 2" key="1">
    <citation type="journal article" date="2021" name="Sci. Rep.">
        <title>The distribution of antibiotic resistance genes in chicken gut microbiota commensals.</title>
        <authorList>
            <person name="Juricova H."/>
            <person name="Matiasovicova J."/>
            <person name="Kubasova T."/>
            <person name="Cejkova D."/>
            <person name="Rychlik I."/>
        </authorList>
    </citation>
    <scope>NUCLEOTIDE SEQUENCE [LARGE SCALE GENOMIC DNA]</scope>
    <source>
        <strain evidence="1 2">An431b</strain>
    </source>
</reference>
<comment type="caution">
    <text evidence="1">The sequence shown here is derived from an EMBL/GenBank/DDBJ whole genome shotgun (WGS) entry which is preliminary data.</text>
</comment>
<keyword evidence="2" id="KW-1185">Reference proteome</keyword>
<protein>
    <submittedName>
        <fullName evidence="1">Uncharacterized protein</fullName>
    </submittedName>
</protein>
<dbReference type="EMBL" id="JACSNV010000028">
    <property type="protein sequence ID" value="MBM6878938.1"/>
    <property type="molecule type" value="Genomic_DNA"/>
</dbReference>
<organism evidence="1 2">
    <name type="scientific">Anaerotignum lactatifermentans</name>
    <dbReference type="NCBI Taxonomy" id="160404"/>
    <lineage>
        <taxon>Bacteria</taxon>
        <taxon>Bacillati</taxon>
        <taxon>Bacillota</taxon>
        <taxon>Clostridia</taxon>
        <taxon>Lachnospirales</taxon>
        <taxon>Anaerotignaceae</taxon>
        <taxon>Anaerotignum</taxon>
    </lineage>
</organism>
<gene>
    <name evidence="1" type="ORF">H9X83_12430</name>
</gene>
<dbReference type="RefSeq" id="WP_205134565.1">
    <property type="nucleotide sequence ID" value="NZ_JACSNT010000026.1"/>
</dbReference>
<dbReference type="Proteomes" id="UP000729290">
    <property type="component" value="Unassembled WGS sequence"/>
</dbReference>